<evidence type="ECO:0000256" key="1">
    <source>
        <dbReference type="ARBA" id="ARBA00010062"/>
    </source>
</evidence>
<gene>
    <name evidence="5" type="ORF">EDC26_11730</name>
</gene>
<dbReference type="AlphaFoldDB" id="A0A4R3LVP2"/>
<evidence type="ECO:0000256" key="2">
    <source>
        <dbReference type="ARBA" id="ARBA00022729"/>
    </source>
</evidence>
<dbReference type="InterPro" id="IPR028082">
    <property type="entry name" value="Peripla_BP_I"/>
</dbReference>
<sequence>MLRKAISYLLAASLLTVTAMAGAATAPSEIKLGTLYASSGPFAAISMPVYQGLKLWVNQENAQGGVMVKPFNKRIPIKLISYDDQSNTATAATLYNQLVTQDKVDLLVADSGSVLTALAVPIAREHKILLFDQTGTGGTFFTKDNPYIVLLSDPVSTIWPKYVADFLTHEGPKLGIKRVALLYATNDFTGTQANAVRGFIKASGAPIELVYDKGVPTNTTNYTVLINNIQAAKPDAVIQMGYPGNDIAFLRNLHDSGTHFNWLFAIYPGLETEHLEKTVGADGLKYVYTYTPSSAVEYHAESGMSLPQFREAWNKAYPDGKVAFGFNSVAGYTSGLIIQNALAVTESMDQLALRKAVFSLSGKLKTLDGTFALDENGAQVGEITPLGQLVPDGKGSVKFTVVYPSDVATGKAIYPAPSK</sequence>
<comment type="caution">
    <text evidence="5">The sequence shown here is derived from an EMBL/GenBank/DDBJ whole genome shotgun (WGS) entry which is preliminary data.</text>
</comment>
<evidence type="ECO:0000256" key="3">
    <source>
        <dbReference type="SAM" id="SignalP"/>
    </source>
</evidence>
<proteinExistence type="inferred from homology"/>
<keyword evidence="6" id="KW-1185">Reference proteome</keyword>
<dbReference type="PANTHER" id="PTHR30483:SF6">
    <property type="entry name" value="PERIPLASMIC BINDING PROTEIN OF ABC TRANSPORTER FOR NATURAL AMINO ACIDS"/>
    <property type="match status" value="1"/>
</dbReference>
<comment type="similarity">
    <text evidence="1">Belongs to the leucine-binding protein family.</text>
</comment>
<evidence type="ECO:0000313" key="5">
    <source>
        <dbReference type="EMBL" id="TCT02755.1"/>
    </source>
</evidence>
<protein>
    <submittedName>
        <fullName evidence="5">Amino acid/amide ABC transporter substrate-binding protein (HAAT family)</fullName>
    </submittedName>
</protein>
<dbReference type="InterPro" id="IPR028081">
    <property type="entry name" value="Leu-bd"/>
</dbReference>
<organism evidence="5 6">
    <name type="scientific">Paralcaligenes ureilyticus</name>
    <dbReference type="NCBI Taxonomy" id="627131"/>
    <lineage>
        <taxon>Bacteria</taxon>
        <taxon>Pseudomonadati</taxon>
        <taxon>Pseudomonadota</taxon>
        <taxon>Betaproteobacteria</taxon>
        <taxon>Burkholderiales</taxon>
        <taxon>Alcaligenaceae</taxon>
        <taxon>Paralcaligenes</taxon>
    </lineage>
</organism>
<dbReference type="Pfam" id="PF13458">
    <property type="entry name" value="Peripla_BP_6"/>
    <property type="match status" value="1"/>
</dbReference>
<dbReference type="RefSeq" id="WP_132584809.1">
    <property type="nucleotide sequence ID" value="NZ_SMAJ01000017.1"/>
</dbReference>
<feature type="domain" description="Leucine-binding protein" evidence="4">
    <location>
        <begin position="29"/>
        <end position="381"/>
    </location>
</feature>
<reference evidence="5 6" key="1">
    <citation type="submission" date="2019-03" db="EMBL/GenBank/DDBJ databases">
        <title>Genomic Encyclopedia of Type Strains, Phase IV (KMG-IV): sequencing the most valuable type-strain genomes for metagenomic binning, comparative biology and taxonomic classification.</title>
        <authorList>
            <person name="Goeker M."/>
        </authorList>
    </citation>
    <scope>NUCLEOTIDE SEQUENCE [LARGE SCALE GENOMIC DNA]</scope>
    <source>
        <strain evidence="5 6">DSM 24591</strain>
    </source>
</reference>
<dbReference type="SUPFAM" id="SSF53822">
    <property type="entry name" value="Periplasmic binding protein-like I"/>
    <property type="match status" value="1"/>
</dbReference>
<dbReference type="OrthoDB" id="7337537at2"/>
<dbReference type="Gene3D" id="3.40.50.2300">
    <property type="match status" value="2"/>
</dbReference>
<dbReference type="InterPro" id="IPR051010">
    <property type="entry name" value="BCAA_transport"/>
</dbReference>
<feature type="chain" id="PRO_5020584208" evidence="3">
    <location>
        <begin position="24"/>
        <end position="419"/>
    </location>
</feature>
<feature type="signal peptide" evidence="3">
    <location>
        <begin position="1"/>
        <end position="23"/>
    </location>
</feature>
<name>A0A4R3LVP2_9BURK</name>
<accession>A0A4R3LVP2</accession>
<dbReference type="PANTHER" id="PTHR30483">
    <property type="entry name" value="LEUCINE-SPECIFIC-BINDING PROTEIN"/>
    <property type="match status" value="1"/>
</dbReference>
<evidence type="ECO:0000259" key="4">
    <source>
        <dbReference type="Pfam" id="PF13458"/>
    </source>
</evidence>
<evidence type="ECO:0000313" key="6">
    <source>
        <dbReference type="Proteomes" id="UP000295525"/>
    </source>
</evidence>
<dbReference type="EMBL" id="SMAJ01000017">
    <property type="protein sequence ID" value="TCT02755.1"/>
    <property type="molecule type" value="Genomic_DNA"/>
</dbReference>
<dbReference type="Proteomes" id="UP000295525">
    <property type="component" value="Unassembled WGS sequence"/>
</dbReference>
<keyword evidence="2 3" id="KW-0732">Signal</keyword>